<evidence type="ECO:0000259" key="2">
    <source>
        <dbReference type="Pfam" id="PF01458"/>
    </source>
</evidence>
<name>A0A5C8NUS8_9BACI</name>
<dbReference type="Pfam" id="PF01458">
    <property type="entry name" value="SUFBD_core"/>
    <property type="match status" value="1"/>
</dbReference>
<dbReference type="EMBL" id="VDUW01000004">
    <property type="protein sequence ID" value="TXL64933.1"/>
    <property type="molecule type" value="Genomic_DNA"/>
</dbReference>
<reference evidence="4 5" key="1">
    <citation type="submission" date="2019-06" db="EMBL/GenBank/DDBJ databases">
        <title>Cerasibacillus sp. nov., isolated from maize field.</title>
        <authorList>
            <person name="Lin S.-Y."/>
            <person name="Tsai C.-F."/>
            <person name="Young C.-C."/>
        </authorList>
    </citation>
    <scope>NUCLEOTIDE SEQUENCE [LARGE SCALE GENOMIC DNA]</scope>
    <source>
        <strain evidence="4 5">CC-CFT480</strain>
    </source>
</reference>
<dbReference type="NCBIfam" id="TIGR01980">
    <property type="entry name" value="sufB"/>
    <property type="match status" value="1"/>
</dbReference>
<dbReference type="PANTHER" id="PTHR30508:SF1">
    <property type="entry name" value="UPF0051 PROTEIN ABCI8, CHLOROPLASTIC-RELATED"/>
    <property type="match status" value="1"/>
</dbReference>
<comment type="caution">
    <text evidence="4">The sequence shown here is derived from an EMBL/GenBank/DDBJ whole genome shotgun (WGS) entry which is preliminary data.</text>
</comment>
<dbReference type="AlphaFoldDB" id="A0A5C8NUS8"/>
<dbReference type="InterPro" id="IPR045595">
    <property type="entry name" value="SufBD_N"/>
</dbReference>
<dbReference type="RefSeq" id="WP_147666601.1">
    <property type="nucleotide sequence ID" value="NZ_VDUW01000004.1"/>
</dbReference>
<comment type="similarity">
    <text evidence="1">Belongs to the iron-sulfur cluster assembly SufBD family.</text>
</comment>
<dbReference type="Proteomes" id="UP000321574">
    <property type="component" value="Unassembled WGS sequence"/>
</dbReference>
<accession>A0A5C8NUS8</accession>
<dbReference type="GO" id="GO:0016226">
    <property type="term" value="P:iron-sulfur cluster assembly"/>
    <property type="evidence" value="ECO:0007669"/>
    <property type="project" value="InterPro"/>
</dbReference>
<feature type="domain" description="SUF system FeS cluster assembly SufBD N-terminal" evidence="3">
    <location>
        <begin position="133"/>
        <end position="199"/>
    </location>
</feature>
<proteinExistence type="inferred from homology"/>
<evidence type="ECO:0000313" key="5">
    <source>
        <dbReference type="Proteomes" id="UP000321574"/>
    </source>
</evidence>
<dbReference type="Pfam" id="PF19295">
    <property type="entry name" value="SufBD_N"/>
    <property type="match status" value="1"/>
</dbReference>
<protein>
    <submittedName>
        <fullName evidence="4">Fe-S cluster assembly protein SufB</fullName>
    </submittedName>
</protein>
<gene>
    <name evidence="4" type="primary">sufB</name>
    <name evidence="4" type="ORF">FHP05_07225</name>
</gene>
<dbReference type="InterPro" id="IPR010231">
    <property type="entry name" value="SUF_FeS_clus_asmbl_SufB"/>
</dbReference>
<dbReference type="PANTHER" id="PTHR30508">
    <property type="entry name" value="FES CLUSTER ASSEMBLY PROTEIN SUF"/>
    <property type="match status" value="1"/>
</dbReference>
<keyword evidence="5" id="KW-1185">Reference proteome</keyword>
<evidence type="ECO:0000313" key="4">
    <source>
        <dbReference type="EMBL" id="TXL64933.1"/>
    </source>
</evidence>
<dbReference type="InterPro" id="IPR037284">
    <property type="entry name" value="SUF_FeS_clus_asmbl_SufBD_sf"/>
</dbReference>
<sequence>MAKDMPELDEYKYGFRDKDVSIFRTERGLTREVVEEISKMKEEPQWMLDFRLKSLDHFFERPMPQWGGDLSELDFDEIVYYVKPSEKQGKTWDEVPDEIKQTFDKLGIPEAEQKYLAGVSAQYESEVVYQSLQEDLEEMGIIFTDTDSALQKHEDLFKKYFGKVVPPTDNKFAALNSAVWSGGSFIYVPPGVKATTPLQAYFRINSENMGQFERTLIIVDEGASVHYVEGCTAPVYTTNSLHSAVVEIFIEDNAYCRYTTIQNWANNVYNLVTKRATAGRNATMEWIDGNIGSKVTMKYPAVLLRGEGARGNTLSIAIAGRGQTQDAGAKMHHLAPNTSSSIVSKSISKHGGKVNYRGLVQFGRKADNAKATVECDTLLMDNESISDTIPYNEVYNDNISLEHEAKVSKVSEEQLFYLMSRGLGEQEATEMIVMGFIEPFTKELPMEYAVEMNRLIKFEMEGSIG</sequence>
<dbReference type="InterPro" id="IPR000825">
    <property type="entry name" value="SUF_FeS_clus_asmbl_SufBD_core"/>
</dbReference>
<evidence type="ECO:0000259" key="3">
    <source>
        <dbReference type="Pfam" id="PF19295"/>
    </source>
</evidence>
<evidence type="ECO:0000256" key="1">
    <source>
        <dbReference type="ARBA" id="ARBA00043967"/>
    </source>
</evidence>
<dbReference type="OrthoDB" id="9803529at2"/>
<dbReference type="SUPFAM" id="SSF101960">
    <property type="entry name" value="Stabilizer of iron transporter SufD"/>
    <property type="match status" value="1"/>
</dbReference>
<organism evidence="4 5">
    <name type="scientific">Cerasibacillus terrae</name>
    <dbReference type="NCBI Taxonomy" id="2498845"/>
    <lineage>
        <taxon>Bacteria</taxon>
        <taxon>Bacillati</taxon>
        <taxon>Bacillota</taxon>
        <taxon>Bacilli</taxon>
        <taxon>Bacillales</taxon>
        <taxon>Bacillaceae</taxon>
        <taxon>Cerasibacillus</taxon>
    </lineage>
</organism>
<dbReference type="InterPro" id="IPR055346">
    <property type="entry name" value="Fe-S_cluster_assembly_SufBD"/>
</dbReference>
<feature type="domain" description="SUF system FeS cluster assembly SufBD core" evidence="2">
    <location>
        <begin position="202"/>
        <end position="436"/>
    </location>
</feature>